<dbReference type="PROSITE" id="PS50885">
    <property type="entry name" value="HAMP"/>
    <property type="match status" value="1"/>
</dbReference>
<dbReference type="GO" id="GO:0016020">
    <property type="term" value="C:membrane"/>
    <property type="evidence" value="ECO:0007669"/>
    <property type="project" value="UniProtKB-SubCell"/>
</dbReference>
<accession>A0A2G1DIN2</accession>
<protein>
    <recommendedName>
        <fullName evidence="3">histidine kinase</fullName>
        <ecNumber evidence="3">2.7.13.3</ecNumber>
    </recommendedName>
</protein>
<dbReference type="GO" id="GO:0005524">
    <property type="term" value="F:ATP binding"/>
    <property type="evidence" value="ECO:0007669"/>
    <property type="project" value="UniProtKB-KW"/>
</dbReference>
<evidence type="ECO:0000256" key="1">
    <source>
        <dbReference type="ARBA" id="ARBA00000085"/>
    </source>
</evidence>
<sequence length="606" mass="70862">MNQIKRKLPLSLKIVLSFFILGVILLTILFILVIPNIKKKDYESAIFQTEKIVLLTRQEIKLVVEYFRRYGKSETNIHKMDITNKIEKIQLEEKYNKKYNNFYNDLKDISNNYTCNIKLNNDLIFKNLNIHKNYSEDIFENNKWIIKSAVTYKTICPHEKYYLYKTKIAQNNLYLTCDSNFKQNSFNVEANVKKTVQKGFELTQNIHNGKIYLIWVNNNIKNMNISFENLKNENNKNFCVSNISSLKIPKTGNLKVQDIFNVDDIKTFEHKLEKKSALTWVSKIYEDEDEKFFLILTSFKKDFENSLNNSLLNILPISIIALIVSICLGFLLFRRWIISVEKLSFTARNICNGNLSLRSNIKGDDDIGVLGVAFDSMLNTLEDNIKQLDLKVENRTKELTQSLNEKEILLKEIHHRVKNNLAMTINFIRFQKYKVDDSSTKEMLSQIENRIYTMELLHRKLYESKNLNLIDIKKYISELVNDISKSFDDGNVNIILDIDIFLMSIDYAMPCGLIINEALTNSYKYAFNNKIDKQIKISFKVYNSKNCVLKIKDNGIGLPKGFDFDKAKSLGLRLIYSISKNQLLGEINYKYNKGTEFIIEFILLDN</sequence>
<dbReference type="EC" id="2.7.13.3" evidence="3"/>
<evidence type="ECO:0000256" key="4">
    <source>
        <dbReference type="ARBA" id="ARBA00022553"/>
    </source>
</evidence>
<reference evidence="12 13" key="1">
    <citation type="submission" date="2017-09" db="EMBL/GenBank/DDBJ databases">
        <title>Arcobacter canalis sp. nov., a new species isolated from a water canal contaminated with urban sewage.</title>
        <authorList>
            <person name="Perez-Cataluna A."/>
            <person name="Salas-Masso N."/>
            <person name="Figueras M.J."/>
        </authorList>
    </citation>
    <scope>NUCLEOTIDE SEQUENCE [LARGE SCALE GENOMIC DNA]</scope>
    <source>
        <strain evidence="12 13">F98-3</strain>
    </source>
</reference>
<dbReference type="KEGG" id="amol:AMOL_0952"/>
<dbReference type="Gene3D" id="3.30.450.20">
    <property type="entry name" value="PAS domain"/>
    <property type="match status" value="1"/>
</dbReference>
<feature type="domain" description="HAMP" evidence="10">
    <location>
        <begin position="352"/>
        <end position="386"/>
    </location>
</feature>
<dbReference type="EMBL" id="CP032098">
    <property type="protein sequence ID" value="AXX91943.1"/>
    <property type="molecule type" value="Genomic_DNA"/>
</dbReference>
<dbReference type="RefSeq" id="WP_099342269.1">
    <property type="nucleotide sequence ID" value="NZ_CP032098.1"/>
</dbReference>
<gene>
    <name evidence="11" type="ORF">AMOL_0952</name>
    <name evidence="12" type="ORF">CPU12_06395</name>
</gene>
<dbReference type="InterPro" id="IPR011495">
    <property type="entry name" value="Sig_transdc_His_kin_sub2_dim/P"/>
</dbReference>
<dbReference type="InterPro" id="IPR003660">
    <property type="entry name" value="HAMP_dom"/>
</dbReference>
<dbReference type="PANTHER" id="PTHR41523:SF8">
    <property type="entry name" value="ETHYLENE RESPONSE SENSOR PROTEIN"/>
    <property type="match status" value="1"/>
</dbReference>
<comment type="subcellular location">
    <subcellularLocation>
        <location evidence="2">Membrane</location>
    </subcellularLocation>
</comment>
<keyword evidence="8" id="KW-0067">ATP-binding</keyword>
<evidence type="ECO:0000256" key="6">
    <source>
        <dbReference type="ARBA" id="ARBA00022741"/>
    </source>
</evidence>
<dbReference type="CDD" id="cd06225">
    <property type="entry name" value="HAMP"/>
    <property type="match status" value="1"/>
</dbReference>
<dbReference type="SUPFAM" id="SSF55874">
    <property type="entry name" value="ATPase domain of HSP90 chaperone/DNA topoisomerase II/histidine kinase"/>
    <property type="match status" value="1"/>
</dbReference>
<feature type="transmembrane region" description="Helical" evidence="9">
    <location>
        <begin position="12"/>
        <end position="34"/>
    </location>
</feature>
<dbReference type="InterPro" id="IPR003594">
    <property type="entry name" value="HATPase_dom"/>
</dbReference>
<dbReference type="GO" id="GO:0007165">
    <property type="term" value="P:signal transduction"/>
    <property type="evidence" value="ECO:0007669"/>
    <property type="project" value="InterPro"/>
</dbReference>
<dbReference type="Pfam" id="PF02518">
    <property type="entry name" value="HATPase_c"/>
    <property type="match status" value="1"/>
</dbReference>
<keyword evidence="5" id="KW-0808">Transferase</keyword>
<dbReference type="GO" id="GO:0004673">
    <property type="term" value="F:protein histidine kinase activity"/>
    <property type="evidence" value="ECO:0007669"/>
    <property type="project" value="UniProtKB-EC"/>
</dbReference>
<evidence type="ECO:0000256" key="2">
    <source>
        <dbReference type="ARBA" id="ARBA00004370"/>
    </source>
</evidence>
<evidence type="ECO:0000256" key="7">
    <source>
        <dbReference type="ARBA" id="ARBA00022777"/>
    </source>
</evidence>
<feature type="transmembrane region" description="Helical" evidence="9">
    <location>
        <begin position="311"/>
        <end position="333"/>
    </location>
</feature>
<evidence type="ECO:0000313" key="11">
    <source>
        <dbReference type="EMBL" id="AXX91943.1"/>
    </source>
</evidence>
<keyword evidence="6" id="KW-0547">Nucleotide-binding</keyword>
<keyword evidence="9" id="KW-0812">Transmembrane</keyword>
<organism evidence="12 13">
    <name type="scientific">Malaciobacter molluscorum LMG 25693</name>
    <dbReference type="NCBI Taxonomy" id="870501"/>
    <lineage>
        <taxon>Bacteria</taxon>
        <taxon>Pseudomonadati</taxon>
        <taxon>Campylobacterota</taxon>
        <taxon>Epsilonproteobacteria</taxon>
        <taxon>Campylobacterales</taxon>
        <taxon>Arcobacteraceae</taxon>
        <taxon>Malaciobacter</taxon>
    </lineage>
</organism>
<evidence type="ECO:0000256" key="5">
    <source>
        <dbReference type="ARBA" id="ARBA00022679"/>
    </source>
</evidence>
<evidence type="ECO:0000313" key="12">
    <source>
        <dbReference type="EMBL" id="PHO18347.1"/>
    </source>
</evidence>
<evidence type="ECO:0000259" key="10">
    <source>
        <dbReference type="PROSITE" id="PS50885"/>
    </source>
</evidence>
<reference evidence="11 14" key="2">
    <citation type="submission" date="2018-08" db="EMBL/GenBank/DDBJ databases">
        <title>Complete genome of the Arcobacter molluscorum type strain LMG 25693.</title>
        <authorList>
            <person name="Miller W.G."/>
            <person name="Yee E."/>
            <person name="Bono J.L."/>
        </authorList>
    </citation>
    <scope>NUCLEOTIDE SEQUENCE [LARGE SCALE GENOMIC DNA]</scope>
    <source>
        <strain evidence="11 14">CECT 7696</strain>
    </source>
</reference>
<dbReference type="Gene3D" id="3.30.565.10">
    <property type="entry name" value="Histidine kinase-like ATPase, C-terminal domain"/>
    <property type="match status" value="1"/>
</dbReference>
<keyword evidence="4" id="KW-0597">Phosphoprotein</keyword>
<keyword evidence="13" id="KW-1185">Reference proteome</keyword>
<dbReference type="Gene3D" id="6.10.340.10">
    <property type="match status" value="1"/>
</dbReference>
<evidence type="ECO:0000313" key="13">
    <source>
        <dbReference type="Proteomes" id="UP000221222"/>
    </source>
</evidence>
<dbReference type="SUPFAM" id="SSF158472">
    <property type="entry name" value="HAMP domain-like"/>
    <property type="match status" value="1"/>
</dbReference>
<dbReference type="Proteomes" id="UP000221222">
    <property type="component" value="Unassembled WGS sequence"/>
</dbReference>
<dbReference type="Proteomes" id="UP000262712">
    <property type="component" value="Chromosome"/>
</dbReference>
<dbReference type="AlphaFoldDB" id="A0A2G1DIN2"/>
<comment type="catalytic activity">
    <reaction evidence="1">
        <text>ATP + protein L-histidine = ADP + protein N-phospho-L-histidine.</text>
        <dbReference type="EC" id="2.7.13.3"/>
    </reaction>
</comment>
<name>A0A2G1DIN2_9BACT</name>
<evidence type="ECO:0000313" key="14">
    <source>
        <dbReference type="Proteomes" id="UP000262712"/>
    </source>
</evidence>
<evidence type="ECO:0000256" key="9">
    <source>
        <dbReference type="SAM" id="Phobius"/>
    </source>
</evidence>
<dbReference type="Pfam" id="PF07568">
    <property type="entry name" value="HisKA_2"/>
    <property type="match status" value="1"/>
</dbReference>
<dbReference type="PANTHER" id="PTHR41523">
    <property type="entry name" value="TWO-COMPONENT SYSTEM SENSOR PROTEIN"/>
    <property type="match status" value="1"/>
</dbReference>
<dbReference type="InterPro" id="IPR036890">
    <property type="entry name" value="HATPase_C_sf"/>
</dbReference>
<evidence type="ECO:0000256" key="3">
    <source>
        <dbReference type="ARBA" id="ARBA00012438"/>
    </source>
</evidence>
<keyword evidence="7 11" id="KW-0418">Kinase</keyword>
<keyword evidence="9" id="KW-0472">Membrane</keyword>
<dbReference type="EMBL" id="NXFY01000007">
    <property type="protein sequence ID" value="PHO18347.1"/>
    <property type="molecule type" value="Genomic_DNA"/>
</dbReference>
<evidence type="ECO:0000256" key="8">
    <source>
        <dbReference type="ARBA" id="ARBA00022840"/>
    </source>
</evidence>
<proteinExistence type="predicted"/>
<keyword evidence="9" id="KW-1133">Transmembrane helix</keyword>